<keyword evidence="7" id="KW-0472">Membrane</keyword>
<dbReference type="GO" id="GO:0020037">
    <property type="term" value="F:heme binding"/>
    <property type="evidence" value="ECO:0007669"/>
    <property type="project" value="InterPro"/>
</dbReference>
<keyword evidence="2 5" id="KW-0479">Metal-binding</keyword>
<organism evidence="8 9">
    <name type="scientific">Zalerion maritima</name>
    <dbReference type="NCBI Taxonomy" id="339359"/>
    <lineage>
        <taxon>Eukaryota</taxon>
        <taxon>Fungi</taxon>
        <taxon>Dikarya</taxon>
        <taxon>Ascomycota</taxon>
        <taxon>Pezizomycotina</taxon>
        <taxon>Sordariomycetes</taxon>
        <taxon>Lulworthiomycetidae</taxon>
        <taxon>Lulworthiales</taxon>
        <taxon>Lulworthiaceae</taxon>
        <taxon>Zalerion</taxon>
    </lineage>
</organism>
<keyword evidence="3 6" id="KW-0560">Oxidoreductase</keyword>
<dbReference type="EMBL" id="JAKWBI020000146">
    <property type="protein sequence ID" value="KAJ2901588.1"/>
    <property type="molecule type" value="Genomic_DNA"/>
</dbReference>
<dbReference type="GO" id="GO:0005506">
    <property type="term" value="F:iron ion binding"/>
    <property type="evidence" value="ECO:0007669"/>
    <property type="project" value="InterPro"/>
</dbReference>
<evidence type="ECO:0000256" key="2">
    <source>
        <dbReference type="ARBA" id="ARBA00022723"/>
    </source>
</evidence>
<evidence type="ECO:0000313" key="9">
    <source>
        <dbReference type="Proteomes" id="UP001201980"/>
    </source>
</evidence>
<dbReference type="SUPFAM" id="SSF48264">
    <property type="entry name" value="Cytochrome P450"/>
    <property type="match status" value="1"/>
</dbReference>
<name>A0AAD5RPX8_9PEZI</name>
<dbReference type="Proteomes" id="UP001201980">
    <property type="component" value="Unassembled WGS sequence"/>
</dbReference>
<feature type="binding site" description="axial binding residue" evidence="5">
    <location>
        <position position="444"/>
    </location>
    <ligand>
        <name>heme</name>
        <dbReference type="ChEBI" id="CHEBI:30413"/>
    </ligand>
    <ligandPart>
        <name>Fe</name>
        <dbReference type="ChEBI" id="CHEBI:18248"/>
    </ligandPart>
</feature>
<dbReference type="GO" id="GO:0016705">
    <property type="term" value="F:oxidoreductase activity, acting on paired donors, with incorporation or reduction of molecular oxygen"/>
    <property type="evidence" value="ECO:0007669"/>
    <property type="project" value="InterPro"/>
</dbReference>
<dbReference type="Pfam" id="PF00067">
    <property type="entry name" value="p450"/>
    <property type="match status" value="1"/>
</dbReference>
<dbReference type="PROSITE" id="PS00086">
    <property type="entry name" value="CYTOCHROME_P450"/>
    <property type="match status" value="1"/>
</dbReference>
<dbReference type="PRINTS" id="PR00385">
    <property type="entry name" value="P450"/>
</dbReference>
<protein>
    <recommendedName>
        <fullName evidence="10">Cytochrome P450</fullName>
    </recommendedName>
</protein>
<proteinExistence type="inferred from homology"/>
<evidence type="ECO:0000256" key="7">
    <source>
        <dbReference type="SAM" id="Phobius"/>
    </source>
</evidence>
<keyword evidence="5 6" id="KW-0349">Heme</keyword>
<evidence type="ECO:0000256" key="1">
    <source>
        <dbReference type="ARBA" id="ARBA00010617"/>
    </source>
</evidence>
<evidence type="ECO:0000256" key="5">
    <source>
        <dbReference type="PIRSR" id="PIRSR602401-1"/>
    </source>
</evidence>
<comment type="cofactor">
    <cofactor evidence="5">
        <name>heme</name>
        <dbReference type="ChEBI" id="CHEBI:30413"/>
    </cofactor>
</comment>
<dbReference type="PRINTS" id="PR00463">
    <property type="entry name" value="EP450I"/>
</dbReference>
<dbReference type="InterPro" id="IPR001128">
    <property type="entry name" value="Cyt_P450"/>
</dbReference>
<keyword evidence="9" id="KW-1185">Reference proteome</keyword>
<dbReference type="AlphaFoldDB" id="A0AAD5RPX8"/>
<comment type="similarity">
    <text evidence="1 6">Belongs to the cytochrome P450 family.</text>
</comment>
<dbReference type="PANTHER" id="PTHR24296">
    <property type="entry name" value="CYTOCHROME P450"/>
    <property type="match status" value="1"/>
</dbReference>
<gene>
    <name evidence="8" type="ORF">MKZ38_001667</name>
</gene>
<comment type="caution">
    <text evidence="8">The sequence shown here is derived from an EMBL/GenBank/DDBJ whole genome shotgun (WGS) entry which is preliminary data.</text>
</comment>
<accession>A0AAD5RPX8</accession>
<keyword evidence="6" id="KW-0503">Monooxygenase</keyword>
<evidence type="ECO:0000256" key="4">
    <source>
        <dbReference type="ARBA" id="ARBA00023004"/>
    </source>
</evidence>
<dbReference type="GO" id="GO:0004497">
    <property type="term" value="F:monooxygenase activity"/>
    <property type="evidence" value="ECO:0007669"/>
    <property type="project" value="UniProtKB-KW"/>
</dbReference>
<dbReference type="InterPro" id="IPR017972">
    <property type="entry name" value="Cyt_P450_CS"/>
</dbReference>
<reference evidence="8" key="1">
    <citation type="submission" date="2022-07" db="EMBL/GenBank/DDBJ databases">
        <title>Draft genome sequence of Zalerion maritima ATCC 34329, a (micro)plastics degrading marine fungus.</title>
        <authorList>
            <person name="Paco A."/>
            <person name="Goncalves M.F.M."/>
            <person name="Rocha-Santos T.A.P."/>
            <person name="Alves A."/>
        </authorList>
    </citation>
    <scope>NUCLEOTIDE SEQUENCE</scope>
    <source>
        <strain evidence="8">ATCC 34329</strain>
    </source>
</reference>
<sequence>MALIDGPVLLILGTLLVTIILVKSLLFSPTIKRNGQSLRKPPDTLPLLGNGIRFLQARQTLFHWFTSCEKTFGYETFAISVPTLPPGVVINDPRNLEFVFKNESLFGKGEFFKSRSWDLFGYGIINADGNLWKAQRKAGLAFLNTSNLKVLNDVALAQYLDQTVELLLGKSEDGNVVDLQDVFHELTSLLMGKMAYNMEMHTKDDFTVGFDYASGVTAERFQNPLWFITDQFRRPFWKAIRAIRIFGDEIVAKAQSDKSEKAASALEKDRMGQMSGSLIKSLLDSIPDTEIVADAALNYLSAGRDTTAQALTWTFYLVMRHQGVRDEIQREIERLIAQHGGFGPSLFAPATSPYILAVFTEALRLYPPVPFEIKQAVASTTLPDGTYLPKGSVLVWCTWAMNRSHITWGADAEEFRPDRWIVDGKFVAKSAHEFPVFNGGQRLCLGKKMAEAVAVKTMAALFWMFSFSPATAGERSSKSSLTLPMEGGLPVRVQTRT</sequence>
<dbReference type="Gene3D" id="1.10.630.10">
    <property type="entry name" value="Cytochrome P450"/>
    <property type="match status" value="1"/>
</dbReference>
<dbReference type="InterPro" id="IPR002401">
    <property type="entry name" value="Cyt_P450_E_grp-I"/>
</dbReference>
<dbReference type="GO" id="GO:0006629">
    <property type="term" value="P:lipid metabolic process"/>
    <property type="evidence" value="ECO:0007669"/>
    <property type="project" value="UniProtKB-ARBA"/>
</dbReference>
<feature type="transmembrane region" description="Helical" evidence="7">
    <location>
        <begin position="6"/>
        <end position="26"/>
    </location>
</feature>
<keyword evidence="7" id="KW-0812">Transmembrane</keyword>
<dbReference type="InterPro" id="IPR036396">
    <property type="entry name" value="Cyt_P450_sf"/>
</dbReference>
<keyword evidence="7" id="KW-1133">Transmembrane helix</keyword>
<evidence type="ECO:0000256" key="6">
    <source>
        <dbReference type="RuleBase" id="RU000461"/>
    </source>
</evidence>
<keyword evidence="4 5" id="KW-0408">Iron</keyword>
<evidence type="ECO:0008006" key="10">
    <source>
        <dbReference type="Google" id="ProtNLM"/>
    </source>
</evidence>
<evidence type="ECO:0000256" key="3">
    <source>
        <dbReference type="ARBA" id="ARBA00023002"/>
    </source>
</evidence>
<evidence type="ECO:0000313" key="8">
    <source>
        <dbReference type="EMBL" id="KAJ2901588.1"/>
    </source>
</evidence>